<gene>
    <name evidence="9" type="primary">stp_1</name>
    <name evidence="9" type="ORF">PAECIP111891_00233</name>
</gene>
<feature type="transmembrane region" description="Helical" evidence="7">
    <location>
        <begin position="117"/>
        <end position="138"/>
    </location>
</feature>
<dbReference type="Proteomes" id="UP000838821">
    <property type="component" value="Unassembled WGS sequence"/>
</dbReference>
<keyword evidence="5 7" id="KW-1133">Transmembrane helix</keyword>
<feature type="transmembrane region" description="Helical" evidence="7">
    <location>
        <begin position="371"/>
        <end position="393"/>
    </location>
</feature>
<dbReference type="CDD" id="cd17321">
    <property type="entry name" value="MFS_MMR_MDR_like"/>
    <property type="match status" value="1"/>
</dbReference>
<dbReference type="NCBIfam" id="TIGR00711">
    <property type="entry name" value="efflux_EmrB"/>
    <property type="match status" value="1"/>
</dbReference>
<feature type="transmembrane region" description="Helical" evidence="7">
    <location>
        <begin position="278"/>
        <end position="301"/>
    </location>
</feature>
<evidence type="ECO:0000256" key="3">
    <source>
        <dbReference type="ARBA" id="ARBA00022475"/>
    </source>
</evidence>
<dbReference type="InterPro" id="IPR020846">
    <property type="entry name" value="MFS_dom"/>
</dbReference>
<dbReference type="PANTHER" id="PTHR42718">
    <property type="entry name" value="MAJOR FACILITATOR SUPERFAMILY MULTIDRUG TRANSPORTER MFSC"/>
    <property type="match status" value="1"/>
</dbReference>
<feature type="transmembrane region" description="Helical" evidence="7">
    <location>
        <begin position="313"/>
        <end position="334"/>
    </location>
</feature>
<keyword evidence="2" id="KW-0813">Transport</keyword>
<evidence type="ECO:0000256" key="5">
    <source>
        <dbReference type="ARBA" id="ARBA00022989"/>
    </source>
</evidence>
<proteinExistence type="predicted"/>
<feature type="transmembrane region" description="Helical" evidence="7">
    <location>
        <begin position="88"/>
        <end position="111"/>
    </location>
</feature>
<feature type="transmembrane region" description="Helical" evidence="7">
    <location>
        <begin position="240"/>
        <end position="257"/>
    </location>
</feature>
<evidence type="ECO:0000256" key="1">
    <source>
        <dbReference type="ARBA" id="ARBA00004651"/>
    </source>
</evidence>
<evidence type="ECO:0000256" key="2">
    <source>
        <dbReference type="ARBA" id="ARBA00022448"/>
    </source>
</evidence>
<protein>
    <submittedName>
        <fullName evidence="9">Multidrug resistance protein Stp</fullName>
    </submittedName>
</protein>
<dbReference type="Gene3D" id="1.20.1720.10">
    <property type="entry name" value="Multidrug resistance protein D"/>
    <property type="match status" value="1"/>
</dbReference>
<evidence type="ECO:0000259" key="8">
    <source>
        <dbReference type="PROSITE" id="PS50850"/>
    </source>
</evidence>
<evidence type="ECO:0000256" key="7">
    <source>
        <dbReference type="SAM" id="Phobius"/>
    </source>
</evidence>
<sequence>MNSMVQLVIANRSDTLKYRWWALIALALAQFLVVLDASIVNIALPALGSELHLSTSTLSWVITAYVLPFGGLLLLGGRLSDRFGHRRLFMIGVSGFALASAAAGLATSGVWLLTARAVQGASAALLAPAALALVTKLFTNPRDRAKALGIWGAVAGIGSAAGVLLGGVLTDSLGWSSVFFVNVPVVALVLVAVPYLIPKEAHVERVSLDASGSATVTTGIVALVAALSGTDRVGWTSPQTLILASLAVVLLGSFIFIEKRASNPLMPLGIFRNKSVTGGNLAMFLIGGATTGLFFALSVYMQQVLHYDALKAGLTQLPLAGSLVVIAGVVPAVVKAIGTRKTLAASLFLLAVGLIWLSFSPSNASFAVNLLGPSILMGIGLGGAFISGTELAVHGVADDEAGLASGLVNTSQQIGGAIGLAVLTTVASARIDRLLGGGVAEAQALTGGFSWVFLGAAAFALIGAIAVLVVVRQSPSFKVSD</sequence>
<evidence type="ECO:0000313" key="9">
    <source>
        <dbReference type="EMBL" id="CAH1192197.1"/>
    </source>
</evidence>
<reference evidence="9" key="1">
    <citation type="submission" date="2022-01" db="EMBL/GenBank/DDBJ databases">
        <authorList>
            <person name="Criscuolo A."/>
        </authorList>
    </citation>
    <scope>NUCLEOTIDE SEQUENCE</scope>
    <source>
        <strain evidence="9">CIP111891</strain>
    </source>
</reference>
<dbReference type="InterPro" id="IPR004638">
    <property type="entry name" value="EmrB-like"/>
</dbReference>
<dbReference type="PANTHER" id="PTHR42718:SF46">
    <property type="entry name" value="BLR6921 PROTEIN"/>
    <property type="match status" value="1"/>
</dbReference>
<keyword evidence="10" id="KW-1185">Reference proteome</keyword>
<organism evidence="9 10">
    <name type="scientific">Paenibacillus allorhizoplanae</name>
    <dbReference type="NCBI Taxonomy" id="2905648"/>
    <lineage>
        <taxon>Bacteria</taxon>
        <taxon>Bacillati</taxon>
        <taxon>Bacillota</taxon>
        <taxon>Bacilli</taxon>
        <taxon>Bacillales</taxon>
        <taxon>Paenibacillaceae</taxon>
        <taxon>Paenibacillus</taxon>
    </lineage>
</organism>
<comment type="caution">
    <text evidence="9">The sequence shown here is derived from an EMBL/GenBank/DDBJ whole genome shotgun (WGS) entry which is preliminary data.</text>
</comment>
<comment type="subcellular location">
    <subcellularLocation>
        <location evidence="1">Cell membrane</location>
        <topology evidence="1">Multi-pass membrane protein</topology>
    </subcellularLocation>
</comment>
<evidence type="ECO:0000256" key="6">
    <source>
        <dbReference type="ARBA" id="ARBA00023136"/>
    </source>
</evidence>
<keyword evidence="3" id="KW-1003">Cell membrane</keyword>
<feature type="transmembrane region" description="Helical" evidence="7">
    <location>
        <begin position="58"/>
        <end position="76"/>
    </location>
</feature>
<keyword evidence="4 7" id="KW-0812">Transmembrane</keyword>
<dbReference type="EMBL" id="CAKMMW010000001">
    <property type="protein sequence ID" value="CAH1192197.1"/>
    <property type="molecule type" value="Genomic_DNA"/>
</dbReference>
<feature type="transmembrane region" description="Helical" evidence="7">
    <location>
        <begin position="175"/>
        <end position="196"/>
    </location>
</feature>
<feature type="transmembrane region" description="Helical" evidence="7">
    <location>
        <begin position="150"/>
        <end position="169"/>
    </location>
</feature>
<keyword evidence="6 7" id="KW-0472">Membrane</keyword>
<feature type="transmembrane region" description="Helical" evidence="7">
    <location>
        <begin position="451"/>
        <end position="471"/>
    </location>
</feature>
<name>A0ABM9BPQ7_9BACL</name>
<accession>A0ABM9BPQ7</accession>
<feature type="transmembrane region" description="Helical" evidence="7">
    <location>
        <begin position="208"/>
        <end position="228"/>
    </location>
</feature>
<dbReference type="PROSITE" id="PS50850">
    <property type="entry name" value="MFS"/>
    <property type="match status" value="1"/>
</dbReference>
<dbReference type="RefSeq" id="WP_236284080.1">
    <property type="nucleotide sequence ID" value="NZ_CAKMMW010000001.1"/>
</dbReference>
<dbReference type="SUPFAM" id="SSF103473">
    <property type="entry name" value="MFS general substrate transporter"/>
    <property type="match status" value="1"/>
</dbReference>
<dbReference type="InterPro" id="IPR036259">
    <property type="entry name" value="MFS_trans_sf"/>
</dbReference>
<feature type="transmembrane region" description="Helical" evidence="7">
    <location>
        <begin position="20"/>
        <end position="46"/>
    </location>
</feature>
<feature type="transmembrane region" description="Helical" evidence="7">
    <location>
        <begin position="414"/>
        <end position="431"/>
    </location>
</feature>
<feature type="domain" description="Major facilitator superfamily (MFS) profile" evidence="8">
    <location>
        <begin position="22"/>
        <end position="475"/>
    </location>
</feature>
<dbReference type="Gene3D" id="1.20.1250.20">
    <property type="entry name" value="MFS general substrate transporter like domains"/>
    <property type="match status" value="1"/>
</dbReference>
<evidence type="ECO:0000256" key="4">
    <source>
        <dbReference type="ARBA" id="ARBA00022692"/>
    </source>
</evidence>
<feature type="transmembrane region" description="Helical" evidence="7">
    <location>
        <begin position="341"/>
        <end position="359"/>
    </location>
</feature>
<dbReference type="Pfam" id="PF07690">
    <property type="entry name" value="MFS_1"/>
    <property type="match status" value="1"/>
</dbReference>
<dbReference type="InterPro" id="IPR011701">
    <property type="entry name" value="MFS"/>
</dbReference>
<evidence type="ECO:0000313" key="10">
    <source>
        <dbReference type="Proteomes" id="UP000838821"/>
    </source>
</evidence>